<evidence type="ECO:0000256" key="2">
    <source>
        <dbReference type="SAM" id="MobiDB-lite"/>
    </source>
</evidence>
<dbReference type="EMBL" id="JAUTXT010000089">
    <property type="protein sequence ID" value="KAK3669339.1"/>
    <property type="molecule type" value="Genomic_DNA"/>
</dbReference>
<feature type="region of interest" description="Disordered" evidence="2">
    <location>
        <begin position="242"/>
        <end position="274"/>
    </location>
</feature>
<organism evidence="3 4">
    <name type="scientific">Recurvomyces mirabilis</name>
    <dbReference type="NCBI Taxonomy" id="574656"/>
    <lineage>
        <taxon>Eukaryota</taxon>
        <taxon>Fungi</taxon>
        <taxon>Dikarya</taxon>
        <taxon>Ascomycota</taxon>
        <taxon>Pezizomycotina</taxon>
        <taxon>Dothideomycetes</taxon>
        <taxon>Dothideomycetidae</taxon>
        <taxon>Mycosphaerellales</taxon>
        <taxon>Teratosphaeriaceae</taxon>
        <taxon>Recurvomyces</taxon>
    </lineage>
</organism>
<reference evidence="3" key="1">
    <citation type="submission" date="2023-07" db="EMBL/GenBank/DDBJ databases">
        <title>Black Yeasts Isolated from many extreme environments.</title>
        <authorList>
            <person name="Coleine C."/>
            <person name="Stajich J.E."/>
            <person name="Selbmann L."/>
        </authorList>
    </citation>
    <scope>NUCLEOTIDE SEQUENCE</scope>
    <source>
        <strain evidence="3">CCFEE 5485</strain>
    </source>
</reference>
<dbReference type="Proteomes" id="UP001274830">
    <property type="component" value="Unassembled WGS sequence"/>
</dbReference>
<evidence type="ECO:0000313" key="4">
    <source>
        <dbReference type="Proteomes" id="UP001274830"/>
    </source>
</evidence>
<gene>
    <name evidence="3" type="ORF">LTR78_010762</name>
</gene>
<keyword evidence="1" id="KW-0175">Coiled coil</keyword>
<dbReference type="AlphaFoldDB" id="A0AAE0WG27"/>
<sequence length="274" mass="30827">MEDAFKARFSDEQSTGKKRYSAEELGTIGRICHGRLPPASIVQAMFMYELQRQADNEKLFDSMIFQLARGDGVTYPEVERLSAVEDEIKMLKLQWNAKQNAKVELCKRQLDAHEDHFSMLTTKFDDIKAIQERLSRQNGYLQQLAKTVEACEQKTTTMDGEIDNELFNAMMIGLHQHDKDLDTIFAERDALLEQLQTSNNRITKLEDLVRALTGNMSPSNSASPTMTQQLPVHTASGQTINLSVPKGASIGNNTRENRAPSGIRSFTPGEQWAA</sequence>
<feature type="coiled-coil region" evidence="1">
    <location>
        <begin position="188"/>
        <end position="215"/>
    </location>
</feature>
<proteinExistence type="predicted"/>
<keyword evidence="4" id="KW-1185">Reference proteome</keyword>
<accession>A0AAE0WG27</accession>
<protein>
    <submittedName>
        <fullName evidence="3">Uncharacterized protein</fullName>
    </submittedName>
</protein>
<comment type="caution">
    <text evidence="3">The sequence shown here is derived from an EMBL/GenBank/DDBJ whole genome shotgun (WGS) entry which is preliminary data.</text>
</comment>
<name>A0AAE0WG27_9PEZI</name>
<evidence type="ECO:0000313" key="3">
    <source>
        <dbReference type="EMBL" id="KAK3669339.1"/>
    </source>
</evidence>
<evidence type="ECO:0000256" key="1">
    <source>
        <dbReference type="SAM" id="Coils"/>
    </source>
</evidence>